<protein>
    <submittedName>
        <fullName evidence="4">RNA pseudouridine synthase</fullName>
    </submittedName>
</protein>
<evidence type="ECO:0000313" key="4">
    <source>
        <dbReference type="EMBL" id="MBK6266885.1"/>
    </source>
</evidence>
<organism evidence="4 5">
    <name type="scientific">Marivirga aurantiaca</name>
    <dbReference type="NCBI Taxonomy" id="2802615"/>
    <lineage>
        <taxon>Bacteria</taxon>
        <taxon>Pseudomonadati</taxon>
        <taxon>Bacteroidota</taxon>
        <taxon>Cytophagia</taxon>
        <taxon>Cytophagales</taxon>
        <taxon>Marivirgaceae</taxon>
        <taxon>Marivirga</taxon>
    </lineage>
</organism>
<evidence type="ECO:0000259" key="3">
    <source>
        <dbReference type="Pfam" id="PF00849"/>
    </source>
</evidence>
<feature type="region of interest" description="Disordered" evidence="2">
    <location>
        <begin position="152"/>
        <end position="171"/>
    </location>
</feature>
<dbReference type="InterPro" id="IPR006224">
    <property type="entry name" value="PsdUridine_synth_RluA-like_CS"/>
</dbReference>
<dbReference type="RefSeq" id="WP_201432571.1">
    <property type="nucleotide sequence ID" value="NZ_JAEQBW010000012.1"/>
</dbReference>
<gene>
    <name evidence="4" type="ORF">JKA74_17715</name>
</gene>
<dbReference type="Proteomes" id="UP000611723">
    <property type="component" value="Unassembled WGS sequence"/>
</dbReference>
<evidence type="ECO:0000313" key="5">
    <source>
        <dbReference type="Proteomes" id="UP000611723"/>
    </source>
</evidence>
<dbReference type="Pfam" id="PF00849">
    <property type="entry name" value="PseudoU_synth_2"/>
    <property type="match status" value="1"/>
</dbReference>
<evidence type="ECO:0000256" key="2">
    <source>
        <dbReference type="SAM" id="MobiDB-lite"/>
    </source>
</evidence>
<comment type="caution">
    <text evidence="4">The sequence shown here is derived from an EMBL/GenBank/DDBJ whole genome shotgun (WGS) entry which is preliminary data.</text>
</comment>
<reference evidence="4" key="1">
    <citation type="submission" date="2021-01" db="EMBL/GenBank/DDBJ databases">
        <title>Marivirga aurantiaca sp. nov., isolated from intertidal surface sediments.</title>
        <authorList>
            <person name="Zhang M."/>
        </authorList>
    </citation>
    <scope>NUCLEOTIDE SEQUENCE</scope>
    <source>
        <strain evidence="4">S37H4</strain>
    </source>
</reference>
<feature type="domain" description="Pseudouridine synthase RsuA/RluA-like" evidence="3">
    <location>
        <begin position="350"/>
        <end position="498"/>
    </location>
</feature>
<dbReference type="GO" id="GO:0003723">
    <property type="term" value="F:RNA binding"/>
    <property type="evidence" value="ECO:0007669"/>
    <property type="project" value="InterPro"/>
</dbReference>
<dbReference type="GO" id="GO:0140098">
    <property type="term" value="F:catalytic activity, acting on RNA"/>
    <property type="evidence" value="ECO:0007669"/>
    <property type="project" value="UniProtKB-ARBA"/>
</dbReference>
<accession>A0A934X228</accession>
<proteinExistence type="predicted"/>
<dbReference type="Gene3D" id="3.30.2350.10">
    <property type="entry name" value="Pseudouridine synthase"/>
    <property type="match status" value="1"/>
</dbReference>
<keyword evidence="5" id="KW-1185">Reference proteome</keyword>
<dbReference type="GO" id="GO:0000455">
    <property type="term" value="P:enzyme-directed rRNA pseudouridine synthesis"/>
    <property type="evidence" value="ECO:0007669"/>
    <property type="project" value="TreeGrafter"/>
</dbReference>
<dbReference type="InterPro" id="IPR050188">
    <property type="entry name" value="RluA_PseudoU_synthase"/>
</dbReference>
<sequence length="549" mass="62773">MSDNHFIAFKQSVVYKLPEKFTFPFSYEPHPLTELAAKEVQEQLKVNYNGQEIGGKMYGVLVVRNKHNELGYLTAFSGQVEHYEHALNFVPPIHDRLHKNGFFKKGENQLFEINQQVVALENDPEYLELLDLLKQEKALVTTELEAQQQLKHSAKMDRKSQREVARQNMTPEEFEELQKKLEYESIANHYNYKQLRESLNSRISAIQSKVDVYENKINALKTERKNTSADLQQQLFNQYQFLNIKGDVKSLSEIFEESGPPPGGAGDCAAPKLLQYAFENQMKPLAMGEFWWGKAPKAELRKEGRYYPACSGKCKPILAHMLEGLSVEDDPMLSYSADDKEINILYEDDYLLVINKPSGLLTTPAKEIKDSVFTRMQQMFPEATGPLVAHRLDKLTSGLMIITKTKEIYKVIQSQFIQRTIKKTYLAVLEGIVEGDSGAIHLPLTVDENNRPMQKVCFDTGRPAKTLWKVLERSENHTMVQFTPISGRTHQLRVHAAHPDGLNRPIVGDKLYGTKADRLKLHAAYIHFLHPQSGKKLKFHLDPQFGIAK</sequence>
<dbReference type="GO" id="GO:0009982">
    <property type="term" value="F:pseudouridine synthase activity"/>
    <property type="evidence" value="ECO:0007669"/>
    <property type="project" value="InterPro"/>
</dbReference>
<dbReference type="PANTHER" id="PTHR21600">
    <property type="entry name" value="MITOCHONDRIAL RNA PSEUDOURIDINE SYNTHASE"/>
    <property type="match status" value="1"/>
</dbReference>
<dbReference type="SUPFAM" id="SSF55120">
    <property type="entry name" value="Pseudouridine synthase"/>
    <property type="match status" value="1"/>
</dbReference>
<dbReference type="PANTHER" id="PTHR21600:SF89">
    <property type="entry name" value="RIBOSOMAL LARGE SUBUNIT PSEUDOURIDINE SYNTHASE A"/>
    <property type="match status" value="1"/>
</dbReference>
<name>A0A934X228_9BACT</name>
<dbReference type="CDD" id="cd02869">
    <property type="entry name" value="PseudoU_synth_RluA_like"/>
    <property type="match status" value="1"/>
</dbReference>
<dbReference type="EMBL" id="JAEQBW010000012">
    <property type="protein sequence ID" value="MBK6266885.1"/>
    <property type="molecule type" value="Genomic_DNA"/>
</dbReference>
<keyword evidence="1" id="KW-0175">Coiled coil</keyword>
<evidence type="ECO:0000256" key="1">
    <source>
        <dbReference type="SAM" id="Coils"/>
    </source>
</evidence>
<dbReference type="PROSITE" id="PS01129">
    <property type="entry name" value="PSI_RLU"/>
    <property type="match status" value="1"/>
</dbReference>
<dbReference type="InterPro" id="IPR020103">
    <property type="entry name" value="PsdUridine_synth_cat_dom_sf"/>
</dbReference>
<feature type="compositionally biased region" description="Basic and acidic residues" evidence="2">
    <location>
        <begin position="154"/>
        <end position="165"/>
    </location>
</feature>
<feature type="coiled-coil region" evidence="1">
    <location>
        <begin position="196"/>
        <end position="230"/>
    </location>
</feature>
<dbReference type="AlphaFoldDB" id="A0A934X228"/>
<dbReference type="InterPro" id="IPR006145">
    <property type="entry name" value="PsdUridine_synth_RsuA/RluA"/>
</dbReference>